<name>A0A5J5EDJ4_9PEZI</name>
<feature type="compositionally biased region" description="Basic and acidic residues" evidence="3">
    <location>
        <begin position="36"/>
        <end position="49"/>
    </location>
</feature>
<feature type="transmembrane region" description="Helical" evidence="4">
    <location>
        <begin position="373"/>
        <end position="398"/>
    </location>
</feature>
<evidence type="ECO:0000256" key="3">
    <source>
        <dbReference type="SAM" id="MobiDB-lite"/>
    </source>
</evidence>
<accession>A0A5J5EDJ4</accession>
<dbReference type="EMBL" id="VXIS01000414">
    <property type="protein sequence ID" value="KAA8893672.1"/>
    <property type="molecule type" value="Genomic_DNA"/>
</dbReference>
<evidence type="ECO:0000256" key="2">
    <source>
        <dbReference type="ARBA" id="ARBA00006727"/>
    </source>
</evidence>
<feature type="transmembrane region" description="Helical" evidence="4">
    <location>
        <begin position="208"/>
        <end position="227"/>
    </location>
</feature>
<feature type="transmembrane region" description="Helical" evidence="4">
    <location>
        <begin position="410"/>
        <end position="431"/>
    </location>
</feature>
<reference evidence="5 6" key="1">
    <citation type="submission" date="2019-09" db="EMBL/GenBank/DDBJ databases">
        <title>Draft genome of the ectomycorrhizal ascomycete Sphaerosporella brunnea.</title>
        <authorList>
            <consortium name="DOE Joint Genome Institute"/>
            <person name="Benucci G.M."/>
            <person name="Marozzi G."/>
            <person name="Antonielli L."/>
            <person name="Sanchez S."/>
            <person name="Marco P."/>
            <person name="Wang X."/>
            <person name="Falini L.B."/>
            <person name="Barry K."/>
            <person name="Haridas S."/>
            <person name="Lipzen A."/>
            <person name="Labutti K."/>
            <person name="Grigoriev I.V."/>
            <person name="Murat C."/>
            <person name="Martin F."/>
            <person name="Albertini E."/>
            <person name="Donnini D."/>
            <person name="Bonito G."/>
        </authorList>
    </citation>
    <scope>NUCLEOTIDE SEQUENCE [LARGE SCALE GENOMIC DNA]</scope>
    <source>
        <strain evidence="5 6">Sb_GMNB300</strain>
    </source>
</reference>
<dbReference type="InterPro" id="IPR036259">
    <property type="entry name" value="MFS_trans_sf"/>
</dbReference>
<dbReference type="InterPro" id="IPR050327">
    <property type="entry name" value="Proton-linked_MCT"/>
</dbReference>
<dbReference type="AlphaFoldDB" id="A0A5J5EDJ4"/>
<feature type="transmembrane region" description="Helical" evidence="4">
    <location>
        <begin position="347"/>
        <end position="367"/>
    </location>
</feature>
<dbReference type="InParanoid" id="A0A5J5EDJ4"/>
<comment type="caution">
    <text evidence="5">The sequence shown here is derived from an EMBL/GenBank/DDBJ whole genome shotgun (WGS) entry which is preliminary data.</text>
</comment>
<feature type="transmembrane region" description="Helical" evidence="4">
    <location>
        <begin position="82"/>
        <end position="100"/>
    </location>
</feature>
<evidence type="ECO:0000313" key="6">
    <source>
        <dbReference type="Proteomes" id="UP000326924"/>
    </source>
</evidence>
<feature type="transmembrane region" description="Helical" evidence="4">
    <location>
        <begin position="443"/>
        <end position="462"/>
    </location>
</feature>
<keyword evidence="6" id="KW-1185">Reference proteome</keyword>
<dbReference type="OrthoDB" id="6499973at2759"/>
<feature type="transmembrane region" description="Helical" evidence="4">
    <location>
        <begin position="280"/>
        <end position="304"/>
    </location>
</feature>
<dbReference type="InterPro" id="IPR011701">
    <property type="entry name" value="MFS"/>
</dbReference>
<evidence type="ECO:0000256" key="1">
    <source>
        <dbReference type="ARBA" id="ARBA00004141"/>
    </source>
</evidence>
<evidence type="ECO:0000256" key="4">
    <source>
        <dbReference type="SAM" id="Phobius"/>
    </source>
</evidence>
<dbReference type="Pfam" id="PF07690">
    <property type="entry name" value="MFS_1"/>
    <property type="match status" value="1"/>
</dbReference>
<keyword evidence="4" id="KW-1133">Transmembrane helix</keyword>
<dbReference type="GO" id="GO:0016020">
    <property type="term" value="C:membrane"/>
    <property type="evidence" value="ECO:0007669"/>
    <property type="project" value="UniProtKB-SubCell"/>
</dbReference>
<comment type="similarity">
    <text evidence="2">Belongs to the major facilitator superfamily. Monocarboxylate porter (TC 2.A.1.13) family.</text>
</comment>
<feature type="transmembrane region" description="Helical" evidence="4">
    <location>
        <begin position="239"/>
        <end position="259"/>
    </location>
</feature>
<keyword evidence="4" id="KW-0472">Membrane</keyword>
<feature type="transmembrane region" description="Helical" evidence="4">
    <location>
        <begin position="150"/>
        <end position="169"/>
    </location>
</feature>
<dbReference type="SUPFAM" id="SSF103473">
    <property type="entry name" value="MFS general substrate transporter"/>
    <property type="match status" value="1"/>
</dbReference>
<gene>
    <name evidence="5" type="ORF">FN846DRAFT_895781</name>
</gene>
<dbReference type="PANTHER" id="PTHR11360">
    <property type="entry name" value="MONOCARBOXYLATE TRANSPORTER"/>
    <property type="match status" value="1"/>
</dbReference>
<keyword evidence="4" id="KW-0812">Transmembrane</keyword>
<sequence length="472" mass="50278">MAMDGAGSQSLQNVEKVPYSRPSTMRGDDDISTMKSSEDDQGKEGHGEGVADMGLQLTCSLRSGVGPRELELEKPPDGGTRAWLCVVGVHLTVFSTWGFINSFGVFQSYYVGALRSQPSAVSWIGSIQIFLLFHLGTFTGRALDAGLFPIVYPVGCFLVLVGIFMASLGTEYYQILLAQGLCCGIGSGMIFCPALALASTYFQKRRSLALGIGASGSATGGIIIPVVVQQLLPKIGFAWTMRTLGLICLVAFVISNAAMKPRLPPRKTGSLVEWAAFKEPTYVLFASGMFLVFMGLYFAFFYISAFSKSQLGLPQAEAFTVLIIMNAVGLPGRVVPNYLADRLFGPLNLLVPFSIAVGVLMLCWTAVTTHGGLFAWACFYGTFAAGIQSLFPATLSSLTSDLSKSGTRMGMVFSIVSFACLTGSPIGGAIIQRQMGKYWGGQVFAGICILVGGCILAAARTAKVGWVLSRRA</sequence>
<dbReference type="GO" id="GO:0022857">
    <property type="term" value="F:transmembrane transporter activity"/>
    <property type="evidence" value="ECO:0007669"/>
    <property type="project" value="InterPro"/>
</dbReference>
<comment type="subcellular location">
    <subcellularLocation>
        <location evidence="1">Membrane</location>
        <topology evidence="1">Multi-pass membrane protein</topology>
    </subcellularLocation>
</comment>
<dbReference type="Gene3D" id="1.20.1250.20">
    <property type="entry name" value="MFS general substrate transporter like domains"/>
    <property type="match status" value="2"/>
</dbReference>
<evidence type="ECO:0000313" key="5">
    <source>
        <dbReference type="EMBL" id="KAA8893672.1"/>
    </source>
</evidence>
<dbReference type="CDD" id="cd17352">
    <property type="entry name" value="MFS_MCT_SLC16"/>
    <property type="match status" value="1"/>
</dbReference>
<proteinExistence type="inferred from homology"/>
<feature type="transmembrane region" description="Helical" evidence="4">
    <location>
        <begin position="175"/>
        <end position="196"/>
    </location>
</feature>
<feature type="region of interest" description="Disordered" evidence="3">
    <location>
        <begin position="1"/>
        <end position="50"/>
    </location>
</feature>
<feature type="transmembrane region" description="Helical" evidence="4">
    <location>
        <begin position="120"/>
        <end position="138"/>
    </location>
</feature>
<dbReference type="Proteomes" id="UP000326924">
    <property type="component" value="Unassembled WGS sequence"/>
</dbReference>
<protein>
    <submittedName>
        <fullName evidence="5">Putative MFS monocarboxylate transporter</fullName>
    </submittedName>
</protein>
<dbReference type="PANTHER" id="PTHR11360:SF130">
    <property type="entry name" value="MAJOR FACILITATOR SUPERFAMILY (MFS) PROFILE DOMAIN-CONTAINING PROTEIN-RELATED"/>
    <property type="match status" value="1"/>
</dbReference>
<organism evidence="5 6">
    <name type="scientific">Sphaerosporella brunnea</name>
    <dbReference type="NCBI Taxonomy" id="1250544"/>
    <lineage>
        <taxon>Eukaryota</taxon>
        <taxon>Fungi</taxon>
        <taxon>Dikarya</taxon>
        <taxon>Ascomycota</taxon>
        <taxon>Pezizomycotina</taxon>
        <taxon>Pezizomycetes</taxon>
        <taxon>Pezizales</taxon>
        <taxon>Pyronemataceae</taxon>
        <taxon>Sphaerosporella</taxon>
    </lineage>
</organism>